<accession>A0A8C8S2I1</accession>
<evidence type="ECO:0000256" key="14">
    <source>
        <dbReference type="SAM" id="MobiDB-lite"/>
    </source>
</evidence>
<dbReference type="PROSITE" id="PS50850">
    <property type="entry name" value="MFS"/>
    <property type="match status" value="1"/>
</dbReference>
<evidence type="ECO:0000256" key="3">
    <source>
        <dbReference type="ARBA" id="ARBA00004651"/>
    </source>
</evidence>
<evidence type="ECO:0000313" key="18">
    <source>
        <dbReference type="Proteomes" id="UP000694393"/>
    </source>
</evidence>
<feature type="transmembrane region" description="Helical" evidence="15">
    <location>
        <begin position="179"/>
        <end position="200"/>
    </location>
</feature>
<keyword evidence="7" id="KW-1003">Cell membrane</keyword>
<evidence type="ECO:0000256" key="7">
    <source>
        <dbReference type="ARBA" id="ARBA00022475"/>
    </source>
</evidence>
<evidence type="ECO:0000256" key="10">
    <source>
        <dbReference type="ARBA" id="ARBA00022989"/>
    </source>
</evidence>
<evidence type="ECO:0000256" key="13">
    <source>
        <dbReference type="ARBA" id="ARBA00031099"/>
    </source>
</evidence>
<dbReference type="InterPro" id="IPR020846">
    <property type="entry name" value="MFS_dom"/>
</dbReference>
<evidence type="ECO:0000259" key="16">
    <source>
        <dbReference type="PROSITE" id="PS50850"/>
    </source>
</evidence>
<dbReference type="AlphaFoldDB" id="A0A8C8S2I1"/>
<keyword evidence="18" id="KW-1185">Reference proteome</keyword>
<dbReference type="InterPro" id="IPR045263">
    <property type="entry name" value="GLUT"/>
</dbReference>
<evidence type="ECO:0000256" key="8">
    <source>
        <dbReference type="ARBA" id="ARBA00022597"/>
    </source>
</evidence>
<evidence type="ECO:0000313" key="17">
    <source>
        <dbReference type="Ensembl" id="ENSPCEP00000013357.1"/>
    </source>
</evidence>
<evidence type="ECO:0000256" key="2">
    <source>
        <dbReference type="ARBA" id="ARBA00004135"/>
    </source>
</evidence>
<proteinExistence type="inferred from homology"/>
<feature type="transmembrane region" description="Helical" evidence="15">
    <location>
        <begin position="91"/>
        <end position="114"/>
    </location>
</feature>
<keyword evidence="6" id="KW-0813">Transport</keyword>
<reference evidence="17" key="1">
    <citation type="submission" date="2025-08" db="UniProtKB">
        <authorList>
            <consortium name="Ensembl"/>
        </authorList>
    </citation>
    <scope>IDENTIFICATION</scope>
</reference>
<feature type="region of interest" description="Disordered" evidence="14">
    <location>
        <begin position="392"/>
        <end position="420"/>
    </location>
</feature>
<dbReference type="GO" id="GO:0070837">
    <property type="term" value="P:dehydroascorbic acid transport"/>
    <property type="evidence" value="ECO:0007669"/>
    <property type="project" value="TreeGrafter"/>
</dbReference>
<dbReference type="FunFam" id="1.20.1250.20:FF:001511">
    <property type="entry name" value="Solute carrier family 2, facilitated glucose transporter member 5"/>
    <property type="match status" value="1"/>
</dbReference>
<evidence type="ECO:0000256" key="5">
    <source>
        <dbReference type="ARBA" id="ARBA00015973"/>
    </source>
</evidence>
<feature type="transmembrane region" description="Helical" evidence="15">
    <location>
        <begin position="337"/>
        <end position="361"/>
    </location>
</feature>
<comment type="subcellular location">
    <subcellularLocation>
        <location evidence="2">Cell membrane</location>
        <location evidence="2">Sarcolemma</location>
    </subcellularLocation>
    <subcellularLocation>
        <location evidence="3">Cell membrane</location>
        <topology evidence="3">Multi-pass membrane protein</topology>
    </subcellularLocation>
</comment>
<feature type="transmembrane region" description="Helical" evidence="15">
    <location>
        <begin position="311"/>
        <end position="331"/>
    </location>
</feature>
<dbReference type="Ensembl" id="ENSPCET00000013845.1">
    <property type="protein sequence ID" value="ENSPCEP00000013357.1"/>
    <property type="gene ID" value="ENSPCEG00000010334.1"/>
</dbReference>
<evidence type="ECO:0000256" key="4">
    <source>
        <dbReference type="ARBA" id="ARBA00007004"/>
    </source>
</evidence>
<evidence type="ECO:0000256" key="11">
    <source>
        <dbReference type="ARBA" id="ARBA00023136"/>
    </source>
</evidence>
<sequence length="420" mass="47200">MNVCTRSSYTASYNVVIFYDCFGIFTLQVSCFPTCHYCLFQYIKRFYNQSWERRYGYVIDGATLTLLWSITVSVFSIGGLVGAIIATPAESLWPCLFAMIVVPSLIQVGILPFLPESPRYLLLEKHDRHGAEKAFQKFLGKNDVSQEVEEVLAESQAQLNVKIESVLQLLRNRSVRWQVITVIITMACYQLCGLNAIWYYTNSIFSEAGIHHKMIPYVTLSTSAIEILAAVFSGLVIERLGRRPLLIGGFGLMVIFFTILTVSLTLQNHAYWLPYLSIFCILATIASFCIGPGGIPFILTGELFQQTQRPAAFMIAGTVNWLSNFSVGLLFPFIQAGLHTFCFLVFAVICLLGAIYLFFILPETKNRTINEISQTFAKRNKVTLEGREMSQFSSETKSSEEQGHNISSTLDNGETKSRII</sequence>
<evidence type="ECO:0000256" key="6">
    <source>
        <dbReference type="ARBA" id="ARBA00022448"/>
    </source>
</evidence>
<keyword evidence="8" id="KW-0762">Sugar transport</keyword>
<dbReference type="GO" id="GO:0055056">
    <property type="term" value="F:D-glucose transmembrane transporter activity"/>
    <property type="evidence" value="ECO:0007669"/>
    <property type="project" value="TreeGrafter"/>
</dbReference>
<feature type="transmembrane region" description="Helical" evidence="15">
    <location>
        <begin position="61"/>
        <end position="85"/>
    </location>
</feature>
<organism evidence="17 18">
    <name type="scientific">Pelusios castaneus</name>
    <name type="common">West African mud turtle</name>
    <dbReference type="NCBI Taxonomy" id="367368"/>
    <lineage>
        <taxon>Eukaryota</taxon>
        <taxon>Metazoa</taxon>
        <taxon>Chordata</taxon>
        <taxon>Craniata</taxon>
        <taxon>Vertebrata</taxon>
        <taxon>Euteleostomi</taxon>
        <taxon>Archelosauria</taxon>
        <taxon>Testudinata</taxon>
        <taxon>Testudines</taxon>
        <taxon>Pleurodira</taxon>
        <taxon>Pelomedusidae</taxon>
        <taxon>Pelusios</taxon>
    </lineage>
</organism>
<comment type="similarity">
    <text evidence="4">Belongs to the major facilitator superfamily. Sugar transporter (TC 2.A.1.1) family. Glucose transporter subfamily.</text>
</comment>
<dbReference type="GO" id="GO:0042383">
    <property type="term" value="C:sarcolemma"/>
    <property type="evidence" value="ECO:0007669"/>
    <property type="project" value="UniProtKB-SubCell"/>
</dbReference>
<name>A0A8C8S2I1_9SAUR</name>
<protein>
    <recommendedName>
        <fullName evidence="5">Solute carrier family 2, facilitated glucose transporter member 5</fullName>
    </recommendedName>
    <alternativeName>
        <fullName evidence="13">Fructose transporter</fullName>
    </alternativeName>
    <alternativeName>
        <fullName evidence="12">Glucose transporter type 5, small intestine</fullName>
    </alternativeName>
</protein>
<comment type="catalytic activity">
    <reaction evidence="1">
        <text>D-fructose(out) = D-fructose(in)</text>
        <dbReference type="Rhea" id="RHEA:60372"/>
        <dbReference type="ChEBI" id="CHEBI:37721"/>
    </reaction>
</comment>
<dbReference type="Gene3D" id="1.20.1250.20">
    <property type="entry name" value="MFS general substrate transporter like domains"/>
    <property type="match status" value="2"/>
</dbReference>
<feature type="transmembrane region" description="Helical" evidence="15">
    <location>
        <begin position="244"/>
        <end position="266"/>
    </location>
</feature>
<dbReference type="InterPro" id="IPR005828">
    <property type="entry name" value="MFS_sugar_transport-like"/>
</dbReference>
<keyword evidence="11 15" id="KW-0472">Membrane</keyword>
<dbReference type="Proteomes" id="UP000694393">
    <property type="component" value="Unplaced"/>
</dbReference>
<keyword evidence="9 15" id="KW-0812">Transmembrane</keyword>
<feature type="transmembrane region" description="Helical" evidence="15">
    <location>
        <begin position="215"/>
        <end position="237"/>
    </location>
</feature>
<dbReference type="InterPro" id="IPR005829">
    <property type="entry name" value="Sugar_transporter_CS"/>
</dbReference>
<reference evidence="17" key="2">
    <citation type="submission" date="2025-09" db="UniProtKB">
        <authorList>
            <consortium name="Ensembl"/>
        </authorList>
    </citation>
    <scope>IDENTIFICATION</scope>
</reference>
<feature type="transmembrane region" description="Helical" evidence="15">
    <location>
        <begin position="16"/>
        <end position="40"/>
    </location>
</feature>
<feature type="domain" description="Major facilitator superfamily (MFS) profile" evidence="16">
    <location>
        <begin position="1"/>
        <end position="365"/>
    </location>
</feature>
<dbReference type="PROSITE" id="PS00216">
    <property type="entry name" value="SUGAR_TRANSPORT_1"/>
    <property type="match status" value="1"/>
</dbReference>
<dbReference type="GO" id="GO:0046323">
    <property type="term" value="P:D-glucose import"/>
    <property type="evidence" value="ECO:0007669"/>
    <property type="project" value="TreeGrafter"/>
</dbReference>
<evidence type="ECO:0000256" key="12">
    <source>
        <dbReference type="ARBA" id="ARBA00029961"/>
    </source>
</evidence>
<dbReference type="PANTHER" id="PTHR23503:SF35">
    <property type="entry name" value="SOLUTE CARRIER FAMILY 2, FACILITATED GLUCOSE TRANSPORTER MEMBER 9"/>
    <property type="match status" value="1"/>
</dbReference>
<dbReference type="GO" id="GO:0005353">
    <property type="term" value="F:fructose transmembrane transporter activity"/>
    <property type="evidence" value="ECO:0007669"/>
    <property type="project" value="UniProtKB-ARBA"/>
</dbReference>
<feature type="transmembrane region" description="Helical" evidence="15">
    <location>
        <begin position="272"/>
        <end position="299"/>
    </location>
</feature>
<dbReference type="PANTHER" id="PTHR23503">
    <property type="entry name" value="SOLUTE CARRIER FAMILY 2"/>
    <property type="match status" value="1"/>
</dbReference>
<dbReference type="SUPFAM" id="SSF103473">
    <property type="entry name" value="MFS general substrate transporter"/>
    <property type="match status" value="1"/>
</dbReference>
<dbReference type="Pfam" id="PF00083">
    <property type="entry name" value="Sugar_tr"/>
    <property type="match status" value="1"/>
</dbReference>
<dbReference type="GO" id="GO:1990539">
    <property type="term" value="P:fructose import across plasma membrane"/>
    <property type="evidence" value="ECO:0007669"/>
    <property type="project" value="UniProtKB-ARBA"/>
</dbReference>
<keyword evidence="10 15" id="KW-1133">Transmembrane helix</keyword>
<dbReference type="InterPro" id="IPR036259">
    <property type="entry name" value="MFS_trans_sf"/>
</dbReference>
<evidence type="ECO:0000256" key="15">
    <source>
        <dbReference type="SAM" id="Phobius"/>
    </source>
</evidence>
<evidence type="ECO:0000256" key="1">
    <source>
        <dbReference type="ARBA" id="ARBA00000590"/>
    </source>
</evidence>
<evidence type="ECO:0000256" key="9">
    <source>
        <dbReference type="ARBA" id="ARBA00022692"/>
    </source>
</evidence>